<keyword evidence="2" id="KW-1185">Reference proteome</keyword>
<name>A0A9E4ZES0_9EURY</name>
<gene>
    <name evidence="1" type="ORF">KDK67_00950</name>
</gene>
<dbReference type="AlphaFoldDB" id="A0A9E4ZES0"/>
<evidence type="ECO:0000313" key="2">
    <source>
        <dbReference type="Proteomes" id="UP001056766"/>
    </source>
</evidence>
<proteinExistence type="predicted"/>
<dbReference type="Proteomes" id="UP001056766">
    <property type="component" value="Unassembled WGS sequence"/>
</dbReference>
<evidence type="ECO:0000313" key="1">
    <source>
        <dbReference type="EMBL" id="MCM1985594.1"/>
    </source>
</evidence>
<accession>A0A9E4ZES0</accession>
<reference evidence="1" key="1">
    <citation type="journal article" date="2021" name="mSystems">
        <title>Bacteria and Archaea Synergistically Convert Glycine Betaine to Biogenic Methane in the Formosa Cold Seep of the South China Sea.</title>
        <authorList>
            <person name="Li L."/>
            <person name="Zhang W."/>
            <person name="Zhang S."/>
            <person name="Song L."/>
            <person name="Sun Q."/>
            <person name="Zhang H."/>
            <person name="Xiang H."/>
            <person name="Dong X."/>
        </authorList>
    </citation>
    <scope>NUCLEOTIDE SEQUENCE</scope>
    <source>
        <strain evidence="1">LLY</strain>
    </source>
</reference>
<comment type="caution">
    <text evidence="1">The sequence shown here is derived from an EMBL/GenBank/DDBJ whole genome shotgun (WGS) entry which is preliminary data.</text>
</comment>
<protein>
    <submittedName>
        <fullName evidence="1">Uncharacterized protein</fullName>
    </submittedName>
</protein>
<dbReference type="RefSeq" id="WP_250866974.1">
    <property type="nucleotide sequence ID" value="NZ_JAGSOI010000002.1"/>
</dbReference>
<reference evidence="1" key="2">
    <citation type="submission" date="2021-04" db="EMBL/GenBank/DDBJ databases">
        <authorList>
            <person name="Dong X."/>
        </authorList>
    </citation>
    <scope>NUCLEOTIDE SEQUENCE</scope>
    <source>
        <strain evidence="1">LLY</strain>
    </source>
</reference>
<organism evidence="1 2">
    <name type="scientific">Methanococcoides seepicolus</name>
    <dbReference type="NCBI Taxonomy" id="2828780"/>
    <lineage>
        <taxon>Archaea</taxon>
        <taxon>Methanobacteriati</taxon>
        <taxon>Methanobacteriota</taxon>
        <taxon>Stenosarchaea group</taxon>
        <taxon>Methanomicrobia</taxon>
        <taxon>Methanosarcinales</taxon>
        <taxon>Methanosarcinaceae</taxon>
        <taxon>Methanococcoides</taxon>
    </lineage>
</organism>
<dbReference type="EMBL" id="JAGSOI010000002">
    <property type="protein sequence ID" value="MCM1985594.1"/>
    <property type="molecule type" value="Genomic_DNA"/>
</dbReference>
<sequence length="401" mass="45749">MSIAIQNILSEHSLNLSRLLEYLKLSGWELDEHPNPNIFLCSYSINEQIVKFVIPKDEQIIDYNERIADAINIISSVENREESAVIKSILKLNKDIFNVRLWKGSSIDSISYNDALKIMSSIKKLMQYSASSEQDPRGYFAKPLARGNSFIKNCQLGHTFHGSFGFTIECPEYPINNFLSEFSNDLSTPLTRKIIIRIIKGLNDVKTGSMDKETIFKNVTDGLNANMCEALLEIVDDLKIDVEYSVDWSKNYNISEDSIYKYPVSLGRNDVELLNFIKEQLMPHDHEQVLIIGKVIELKADAIYETKSEKSPHTIKIETLHNNKPIKISLDLNAKDYVKAGNAHFGEKLIEVQGQLQTIGFSYSLDNPRSFKQSTEHSMKTVEITDEIQIKEPQKGLSDWF</sequence>